<keyword evidence="1" id="KW-0472">Membrane</keyword>
<organism evidence="3 4">
    <name type="scientific">Citrobacter arsenatis</name>
    <dbReference type="NCBI Taxonomy" id="2546350"/>
    <lineage>
        <taxon>Bacteria</taxon>
        <taxon>Pseudomonadati</taxon>
        <taxon>Pseudomonadota</taxon>
        <taxon>Gammaproteobacteria</taxon>
        <taxon>Enterobacterales</taxon>
        <taxon>Enterobacteriaceae</taxon>
        <taxon>Citrobacter</taxon>
    </lineage>
</organism>
<evidence type="ECO:0000313" key="3">
    <source>
        <dbReference type="EMBL" id="QBM25408.1"/>
    </source>
</evidence>
<dbReference type="Pfam" id="PF25319">
    <property type="entry name" value="HofO"/>
    <property type="match status" value="1"/>
</dbReference>
<accession>A0A4P6WW93</accession>
<dbReference type="RefSeq" id="WP_133087062.1">
    <property type="nucleotide sequence ID" value="NZ_CP037864.1"/>
</dbReference>
<keyword evidence="1" id="KW-1133">Transmembrane helix</keyword>
<dbReference type="EMBL" id="CP037864">
    <property type="protein sequence ID" value="QBM25408.1"/>
    <property type="molecule type" value="Genomic_DNA"/>
</dbReference>
<protein>
    <recommendedName>
        <fullName evidence="2">DNA utilization protein HofO C-terminal domain-containing protein</fullName>
    </recommendedName>
</protein>
<evidence type="ECO:0000256" key="1">
    <source>
        <dbReference type="SAM" id="Phobius"/>
    </source>
</evidence>
<dbReference type="AlphaFoldDB" id="A0A4P6WW93"/>
<evidence type="ECO:0000259" key="2">
    <source>
        <dbReference type="Pfam" id="PF25319"/>
    </source>
</evidence>
<feature type="domain" description="DNA utilization protein HofO C-terminal" evidence="2">
    <location>
        <begin position="80"/>
        <end position="147"/>
    </location>
</feature>
<dbReference type="InterPro" id="IPR057522">
    <property type="entry name" value="HofO_C"/>
</dbReference>
<evidence type="ECO:0000313" key="4">
    <source>
        <dbReference type="Proteomes" id="UP000293850"/>
    </source>
</evidence>
<reference evidence="3 4" key="1">
    <citation type="submission" date="2019-03" db="EMBL/GenBank/DDBJ databases">
        <title>Complete genome sequence of an arsenate-respiring bacteria, Citrobacter sp. LY-1.</title>
        <authorList>
            <person name="Wang H."/>
            <person name="Liu Y."/>
            <person name="Li Q."/>
            <person name="Huang J."/>
        </authorList>
    </citation>
    <scope>NUCLEOTIDE SEQUENCE [LARGE SCALE GENOMIC DNA]</scope>
    <source>
        <strain evidence="3 4">LY-1</strain>
    </source>
</reference>
<keyword evidence="4" id="KW-1185">Reference proteome</keyword>
<feature type="transmembrane region" description="Helical" evidence="1">
    <location>
        <begin position="15"/>
        <end position="35"/>
    </location>
</feature>
<gene>
    <name evidence="3" type="ORF">E1B03_24445</name>
</gene>
<proteinExistence type="predicted"/>
<keyword evidence="1" id="KW-0812">Transmembrane</keyword>
<dbReference type="Proteomes" id="UP000293850">
    <property type="component" value="Chromosome"/>
</dbReference>
<sequence>MITLCDRWLAQSPRFRLVCWCGWMLSLIIAVLQCLSATRQQRVMQQEALSQQRTVVQAQWRNLYLLVASPEEPEETLAAFSPLRFQTPLVRLLHWQPSALGGEMTLKPEWDGIPPMFVQLAEQGMNVNRFSLSAEGTELLLTLQLERLNDG</sequence>
<dbReference type="KEGG" id="cars:E1B03_24445"/>
<name>A0A4P6WW93_9ENTR</name>